<dbReference type="GO" id="GO:0008299">
    <property type="term" value="P:isoprenoid biosynthetic process"/>
    <property type="evidence" value="ECO:0007669"/>
    <property type="project" value="InterPro"/>
</dbReference>
<accession>A0A2P2Q2T1</accession>
<comment type="similarity">
    <text evidence="2 5">Belongs to the FPP/GGPP synthase family.</text>
</comment>
<dbReference type="InterPro" id="IPR008949">
    <property type="entry name" value="Isoprenoid_synthase_dom_sf"/>
</dbReference>
<dbReference type="PANTHER" id="PTHR43281">
    <property type="entry name" value="FARNESYL DIPHOSPHATE SYNTHASE"/>
    <property type="match status" value="1"/>
</dbReference>
<dbReference type="EMBL" id="GGEC01080803">
    <property type="protein sequence ID" value="MBX61287.1"/>
    <property type="molecule type" value="Transcribed_RNA"/>
</dbReference>
<proteinExistence type="inferred from homology"/>
<evidence type="ECO:0000256" key="4">
    <source>
        <dbReference type="ARBA" id="ARBA00022842"/>
    </source>
</evidence>
<evidence type="ECO:0000256" key="5">
    <source>
        <dbReference type="RuleBase" id="RU004466"/>
    </source>
</evidence>
<dbReference type="GO" id="GO:0004659">
    <property type="term" value="F:prenyltransferase activity"/>
    <property type="evidence" value="ECO:0007669"/>
    <property type="project" value="InterPro"/>
</dbReference>
<sequence length="334" mass="36291">MSLINKNLGFKTAPKPHRLHPPSTHSMAPALSSINGKQTARVLPRLNPSRPLGSRRAMVVATSNNESYWKSINWDIEANLKQAIPIRQPLSVFEPMHHLTFSAKQTTAPALCIAACELVGGHRDQAMAAASALHLMHAAAFAHEQLPLTDRPRPSRRPNTTSHAFGTNIVLLTGDGIMPFGFELLARPDGPAQDNPERILRVIIEIARATGAQGTVEGRYHELENGKSNGEKSSHAGWIDGVCKKKEGEIHACAAACGAILGGGSEEEIEKLRRFGLYAGLIQGISSMVGREEKSMKEVNEFRHLATEELNDFSQGKVKEFLAALLGPNETNLL</sequence>
<protein>
    <submittedName>
        <fullName evidence="7">Geranyl-diphosphate synthase</fullName>
    </submittedName>
</protein>
<dbReference type="SUPFAM" id="SSF48576">
    <property type="entry name" value="Terpenoid synthases"/>
    <property type="match status" value="1"/>
</dbReference>
<dbReference type="Gene3D" id="1.10.600.10">
    <property type="entry name" value="Farnesyl Diphosphate Synthase"/>
    <property type="match status" value="1"/>
</dbReference>
<keyword evidence="4" id="KW-0460">Magnesium</keyword>
<evidence type="ECO:0000313" key="7">
    <source>
        <dbReference type="EMBL" id="MBX61287.1"/>
    </source>
</evidence>
<dbReference type="GO" id="GO:0046872">
    <property type="term" value="F:metal ion binding"/>
    <property type="evidence" value="ECO:0007669"/>
    <property type="project" value="UniProtKB-KW"/>
</dbReference>
<dbReference type="PANTHER" id="PTHR43281:SF6">
    <property type="entry name" value="HETERODIMERIC GERANYLGERANYL PYROPHOSPHATE SYNTHASE SMALL SUBUNIT, CHLOROPLASTIC-LIKE"/>
    <property type="match status" value="1"/>
</dbReference>
<keyword evidence="5" id="KW-0808">Transferase</keyword>
<dbReference type="AlphaFoldDB" id="A0A2P2Q2T1"/>
<evidence type="ECO:0000256" key="3">
    <source>
        <dbReference type="ARBA" id="ARBA00022723"/>
    </source>
</evidence>
<evidence type="ECO:0000256" key="1">
    <source>
        <dbReference type="ARBA" id="ARBA00001946"/>
    </source>
</evidence>
<reference evidence="7" key="1">
    <citation type="submission" date="2018-02" db="EMBL/GenBank/DDBJ databases">
        <title>Rhizophora mucronata_Transcriptome.</title>
        <authorList>
            <person name="Meera S.P."/>
            <person name="Sreeshan A."/>
            <person name="Augustine A."/>
        </authorList>
    </citation>
    <scope>NUCLEOTIDE SEQUENCE</scope>
    <source>
        <tissue evidence="7">Leaf</tissue>
    </source>
</reference>
<dbReference type="InterPro" id="IPR000092">
    <property type="entry name" value="Polyprenyl_synt"/>
</dbReference>
<organism evidence="7">
    <name type="scientific">Rhizophora mucronata</name>
    <name type="common">Asiatic mangrove</name>
    <dbReference type="NCBI Taxonomy" id="61149"/>
    <lineage>
        <taxon>Eukaryota</taxon>
        <taxon>Viridiplantae</taxon>
        <taxon>Streptophyta</taxon>
        <taxon>Embryophyta</taxon>
        <taxon>Tracheophyta</taxon>
        <taxon>Spermatophyta</taxon>
        <taxon>Magnoliopsida</taxon>
        <taxon>eudicotyledons</taxon>
        <taxon>Gunneridae</taxon>
        <taxon>Pentapetalae</taxon>
        <taxon>rosids</taxon>
        <taxon>fabids</taxon>
        <taxon>Malpighiales</taxon>
        <taxon>Rhizophoraceae</taxon>
        <taxon>Rhizophora</taxon>
    </lineage>
</organism>
<keyword evidence="3" id="KW-0479">Metal-binding</keyword>
<dbReference type="Pfam" id="PF00348">
    <property type="entry name" value="polyprenyl_synt"/>
    <property type="match status" value="1"/>
</dbReference>
<name>A0A2P2Q2T1_RHIMU</name>
<evidence type="ECO:0000256" key="6">
    <source>
        <dbReference type="SAM" id="MobiDB-lite"/>
    </source>
</evidence>
<comment type="cofactor">
    <cofactor evidence="1">
        <name>Mg(2+)</name>
        <dbReference type="ChEBI" id="CHEBI:18420"/>
    </cofactor>
</comment>
<feature type="region of interest" description="Disordered" evidence="6">
    <location>
        <begin position="1"/>
        <end position="30"/>
    </location>
</feature>
<evidence type="ECO:0000256" key="2">
    <source>
        <dbReference type="ARBA" id="ARBA00006706"/>
    </source>
</evidence>